<evidence type="ECO:0000256" key="4">
    <source>
        <dbReference type="PIRSR" id="PIRSR600760-2"/>
    </source>
</evidence>
<evidence type="ECO:0000256" key="1">
    <source>
        <dbReference type="ARBA" id="ARBA00009759"/>
    </source>
</evidence>
<dbReference type="GO" id="GO:0006020">
    <property type="term" value="P:inositol metabolic process"/>
    <property type="evidence" value="ECO:0007669"/>
    <property type="project" value="TreeGrafter"/>
</dbReference>
<dbReference type="PRINTS" id="PR00377">
    <property type="entry name" value="IMPHPHTASES"/>
</dbReference>
<gene>
    <name evidence="6" type="primary">LOC115633966</name>
</gene>
<keyword evidence="5" id="KW-1185">Reference proteome</keyword>
<feature type="binding site" evidence="4">
    <location>
        <position position="99"/>
    </location>
    <ligand>
        <name>Mg(2+)</name>
        <dbReference type="ChEBI" id="CHEBI:18420"/>
        <label>1</label>
        <note>catalytic</note>
    </ligand>
</feature>
<dbReference type="OrthoDB" id="10254945at2759"/>
<dbReference type="GeneID" id="115633966"/>
<dbReference type="GO" id="GO:0046872">
    <property type="term" value="F:metal ion binding"/>
    <property type="evidence" value="ECO:0007669"/>
    <property type="project" value="UniProtKB-KW"/>
</dbReference>
<dbReference type="AlphaFoldDB" id="A0A6J2UJG6"/>
<comment type="similarity">
    <text evidence="1">Belongs to the inositol monophosphatase superfamily.</text>
</comment>
<dbReference type="Gene3D" id="3.30.540.10">
    <property type="entry name" value="Fructose-1,6-Bisphosphatase, subunit A, domain 1"/>
    <property type="match status" value="1"/>
</dbReference>
<keyword evidence="3 4" id="KW-0460">Magnesium</keyword>
<dbReference type="PANTHER" id="PTHR20854:SF25">
    <property type="entry name" value="INOSITOL-1-MONOPHOSPHATASE"/>
    <property type="match status" value="1"/>
</dbReference>
<sequence length="165" mass="18715">MTYNYTEKELKTYYDVALEQVNKCGQIFMEGYRKSKLDAKVKDAYWDFVTVYDVQIEQTLCQSLKAAFPESIFIGEEETSSTKNKMKLTDAPTWILDPIDGTTNFMHKLPFSAISLALTINKQLVMGVVYNPAANELYSAWKANGAYLNGQRIHVSGARKVCNTK</sequence>
<dbReference type="GO" id="GO:0008934">
    <property type="term" value="F:inositol monophosphate 1-phosphatase activity"/>
    <property type="evidence" value="ECO:0007669"/>
    <property type="project" value="TreeGrafter"/>
</dbReference>
<protein>
    <submittedName>
        <fullName evidence="6">Inositol monophosphatase 2-like</fullName>
    </submittedName>
</protein>
<feature type="binding site" evidence="4">
    <location>
        <position position="100"/>
    </location>
    <ligand>
        <name>Mg(2+)</name>
        <dbReference type="ChEBI" id="CHEBI:18420"/>
        <label>1</label>
        <note>catalytic</note>
    </ligand>
</feature>
<evidence type="ECO:0000313" key="6">
    <source>
        <dbReference type="RefSeq" id="XP_030387347.1"/>
    </source>
</evidence>
<evidence type="ECO:0000256" key="3">
    <source>
        <dbReference type="ARBA" id="ARBA00022842"/>
    </source>
</evidence>
<dbReference type="InterPro" id="IPR000760">
    <property type="entry name" value="Inositol_monophosphatase-like"/>
</dbReference>
<dbReference type="PROSITE" id="PS00629">
    <property type="entry name" value="IMP_1"/>
    <property type="match status" value="1"/>
</dbReference>
<dbReference type="GO" id="GO:0007165">
    <property type="term" value="P:signal transduction"/>
    <property type="evidence" value="ECO:0007669"/>
    <property type="project" value="TreeGrafter"/>
</dbReference>
<organism evidence="5 6">
    <name type="scientific">Drosophila lebanonensis</name>
    <name type="common">Fruit fly</name>
    <name type="synonym">Scaptodrosophila lebanonensis</name>
    <dbReference type="NCBI Taxonomy" id="7225"/>
    <lineage>
        <taxon>Eukaryota</taxon>
        <taxon>Metazoa</taxon>
        <taxon>Ecdysozoa</taxon>
        <taxon>Arthropoda</taxon>
        <taxon>Hexapoda</taxon>
        <taxon>Insecta</taxon>
        <taxon>Pterygota</taxon>
        <taxon>Neoptera</taxon>
        <taxon>Endopterygota</taxon>
        <taxon>Diptera</taxon>
        <taxon>Brachycera</taxon>
        <taxon>Muscomorpha</taxon>
        <taxon>Ephydroidea</taxon>
        <taxon>Drosophilidae</taxon>
        <taxon>Scaptodrosophila</taxon>
    </lineage>
</organism>
<name>A0A6J2UJG6_DROLE</name>
<dbReference type="InterPro" id="IPR020583">
    <property type="entry name" value="Inositol_monoP_metal-BS"/>
</dbReference>
<accession>A0A6J2UJG6</accession>
<dbReference type="FunFam" id="3.30.540.10:FF:000004">
    <property type="entry name" value="Inositol-1-monophosphatase"/>
    <property type="match status" value="1"/>
</dbReference>
<evidence type="ECO:0000256" key="2">
    <source>
        <dbReference type="ARBA" id="ARBA00022723"/>
    </source>
</evidence>
<evidence type="ECO:0000313" key="5">
    <source>
        <dbReference type="Proteomes" id="UP000504634"/>
    </source>
</evidence>
<dbReference type="RefSeq" id="XP_030387347.1">
    <property type="nucleotide sequence ID" value="XM_030531487.1"/>
</dbReference>
<dbReference type="Pfam" id="PF00459">
    <property type="entry name" value="Inositol_P"/>
    <property type="match status" value="1"/>
</dbReference>
<feature type="binding site" evidence="4">
    <location>
        <position position="97"/>
    </location>
    <ligand>
        <name>Mg(2+)</name>
        <dbReference type="ChEBI" id="CHEBI:18420"/>
        <label>1</label>
        <note>catalytic</note>
    </ligand>
</feature>
<comment type="cofactor">
    <cofactor evidence="4">
        <name>Mg(2+)</name>
        <dbReference type="ChEBI" id="CHEBI:18420"/>
    </cofactor>
</comment>
<feature type="binding site" evidence="4">
    <location>
        <position position="76"/>
    </location>
    <ligand>
        <name>Mg(2+)</name>
        <dbReference type="ChEBI" id="CHEBI:18420"/>
        <label>1</label>
        <note>catalytic</note>
    </ligand>
</feature>
<reference evidence="6" key="1">
    <citation type="submission" date="2025-08" db="UniProtKB">
        <authorList>
            <consortium name="RefSeq"/>
        </authorList>
    </citation>
    <scope>IDENTIFICATION</scope>
    <source>
        <strain evidence="6">11010-0011.00</strain>
        <tissue evidence="6">Whole body</tissue>
    </source>
</reference>
<dbReference type="Proteomes" id="UP000504634">
    <property type="component" value="Unplaced"/>
</dbReference>
<keyword evidence="2 4" id="KW-0479">Metal-binding</keyword>
<dbReference type="SUPFAM" id="SSF56655">
    <property type="entry name" value="Carbohydrate phosphatase"/>
    <property type="match status" value="1"/>
</dbReference>
<proteinExistence type="inferred from homology"/>
<dbReference type="PANTHER" id="PTHR20854">
    <property type="entry name" value="INOSITOL MONOPHOSPHATASE"/>
    <property type="match status" value="1"/>
</dbReference>